<gene>
    <name evidence="2" type="ORF">FFU37_08560</name>
</gene>
<dbReference type="RefSeq" id="WP_138489276.1">
    <property type="nucleotide sequence ID" value="NZ_CP040558.1"/>
</dbReference>
<name>A0A4P9J0Y1_9GAMM</name>
<sequence>MSRKLSHQAEIERRHIDNGSYSPDGRYSESSHYDYLNDNTSKSATNFDTQEQKVKNLAVTTLIKEADFSYSNAVTTVLDVLSAVDIPMTHIRHAMLVYAYMIKNKRSKLKAIETIKNILSDNRADKVFEAFVTKGEML</sequence>
<proteinExistence type="predicted"/>
<feature type="compositionally biased region" description="Basic and acidic residues" evidence="1">
    <location>
        <begin position="7"/>
        <end position="17"/>
    </location>
</feature>
<dbReference type="KEGG" id="pdv:FFU37_08560"/>
<organism evidence="2 3">
    <name type="scientific">Pseudoalteromonas distincta</name>
    <dbReference type="NCBI Taxonomy" id="77608"/>
    <lineage>
        <taxon>Bacteria</taxon>
        <taxon>Pseudomonadati</taxon>
        <taxon>Pseudomonadota</taxon>
        <taxon>Gammaproteobacteria</taxon>
        <taxon>Alteromonadales</taxon>
        <taxon>Pseudoalteromonadaceae</taxon>
        <taxon>Pseudoalteromonas</taxon>
    </lineage>
</organism>
<dbReference type="EMBL" id="CP040558">
    <property type="protein sequence ID" value="QCU74512.1"/>
    <property type="molecule type" value="Genomic_DNA"/>
</dbReference>
<dbReference type="GeneID" id="88775695"/>
<evidence type="ECO:0000313" key="3">
    <source>
        <dbReference type="Proteomes" id="UP000310065"/>
    </source>
</evidence>
<protein>
    <submittedName>
        <fullName evidence="2">Uncharacterized protein</fullName>
    </submittedName>
</protein>
<evidence type="ECO:0000313" key="2">
    <source>
        <dbReference type="EMBL" id="QCU74512.1"/>
    </source>
</evidence>
<accession>A0A4P9J0Y1</accession>
<evidence type="ECO:0000256" key="1">
    <source>
        <dbReference type="SAM" id="MobiDB-lite"/>
    </source>
</evidence>
<dbReference type="Proteomes" id="UP000310065">
    <property type="component" value="Chromosome L1"/>
</dbReference>
<reference evidence="2 3" key="1">
    <citation type="submission" date="2019-05" db="EMBL/GenBank/DDBJ databases">
        <title>Complete genome sequence of Pseudoalteromonas sp. 16-SW-7(T) isolated from the Okhotsk Sea, Russia.</title>
        <authorList>
            <person name="Nguyen T.H."/>
            <person name="Nedashkovskaya O.I."/>
            <person name="Kim S.-G."/>
        </authorList>
    </citation>
    <scope>NUCLEOTIDE SEQUENCE [LARGE SCALE GENOMIC DNA]</scope>
    <source>
        <strain evidence="2 3">16-SW-7</strain>
    </source>
</reference>
<dbReference type="AlphaFoldDB" id="A0A4P9J0Y1"/>
<feature type="region of interest" description="Disordered" evidence="1">
    <location>
        <begin position="1"/>
        <end position="25"/>
    </location>
</feature>